<accession>A0AAQ3X3T7</accession>
<evidence type="ECO:0000313" key="2">
    <source>
        <dbReference type="EMBL" id="WVZ83841.1"/>
    </source>
</evidence>
<dbReference type="AlphaFoldDB" id="A0AAQ3X3T7"/>
<evidence type="ECO:0000313" key="3">
    <source>
        <dbReference type="Proteomes" id="UP001341281"/>
    </source>
</evidence>
<dbReference type="Proteomes" id="UP001341281">
    <property type="component" value="Chromosome 07"/>
</dbReference>
<evidence type="ECO:0000256" key="1">
    <source>
        <dbReference type="SAM" id="MobiDB-lite"/>
    </source>
</evidence>
<organism evidence="2 3">
    <name type="scientific">Paspalum notatum var. saurae</name>
    <dbReference type="NCBI Taxonomy" id="547442"/>
    <lineage>
        <taxon>Eukaryota</taxon>
        <taxon>Viridiplantae</taxon>
        <taxon>Streptophyta</taxon>
        <taxon>Embryophyta</taxon>
        <taxon>Tracheophyta</taxon>
        <taxon>Spermatophyta</taxon>
        <taxon>Magnoliopsida</taxon>
        <taxon>Liliopsida</taxon>
        <taxon>Poales</taxon>
        <taxon>Poaceae</taxon>
        <taxon>PACMAD clade</taxon>
        <taxon>Panicoideae</taxon>
        <taxon>Andropogonodae</taxon>
        <taxon>Paspaleae</taxon>
        <taxon>Paspalinae</taxon>
        <taxon>Paspalum</taxon>
    </lineage>
</organism>
<dbReference type="EMBL" id="CP144751">
    <property type="protein sequence ID" value="WVZ83841.1"/>
    <property type="molecule type" value="Genomic_DNA"/>
</dbReference>
<keyword evidence="3" id="KW-1185">Reference proteome</keyword>
<proteinExistence type="predicted"/>
<feature type="region of interest" description="Disordered" evidence="1">
    <location>
        <begin position="1"/>
        <end position="25"/>
    </location>
</feature>
<protein>
    <submittedName>
        <fullName evidence="2">Uncharacterized protein</fullName>
    </submittedName>
</protein>
<name>A0AAQ3X3T7_PASNO</name>
<sequence>MPRPQVTDAAAIKGPTPTSSTTADETLLPSFAARTPLLFLAVRRRRLSFEYFYTRSFAPRPPLVPAPPSRGPCPLRRTALSLPRPGPLALSHRNRDSAVLRRGSAVLCERSRPNPSLLSTTQRDV</sequence>
<gene>
    <name evidence="2" type="ORF">U9M48_030939</name>
</gene>
<reference evidence="2 3" key="1">
    <citation type="submission" date="2024-02" db="EMBL/GenBank/DDBJ databases">
        <title>High-quality chromosome-scale genome assembly of Pensacola bahiagrass (Paspalum notatum Flugge var. saurae).</title>
        <authorList>
            <person name="Vega J.M."/>
            <person name="Podio M."/>
            <person name="Orjuela J."/>
            <person name="Siena L.A."/>
            <person name="Pessino S.C."/>
            <person name="Combes M.C."/>
            <person name="Mariac C."/>
            <person name="Albertini E."/>
            <person name="Pupilli F."/>
            <person name="Ortiz J.P.A."/>
            <person name="Leblanc O."/>
        </authorList>
    </citation>
    <scope>NUCLEOTIDE SEQUENCE [LARGE SCALE GENOMIC DNA]</scope>
    <source>
        <strain evidence="2">R1</strain>
        <tissue evidence="2">Leaf</tissue>
    </source>
</reference>